<feature type="repeat" description="CXXCXGXG motif" evidence="9">
    <location>
        <begin position="160"/>
        <end position="167"/>
    </location>
</feature>
<evidence type="ECO:0000313" key="13">
    <source>
        <dbReference type="EMBL" id="MBZ0155862.1"/>
    </source>
</evidence>
<evidence type="ECO:0000256" key="6">
    <source>
        <dbReference type="ARBA" id="ARBA00022833"/>
    </source>
</evidence>
<dbReference type="InterPro" id="IPR018253">
    <property type="entry name" value="DnaJ_domain_CS"/>
</dbReference>
<feature type="domain" description="J" evidence="11">
    <location>
        <begin position="7"/>
        <end position="72"/>
    </location>
</feature>
<dbReference type="FunFam" id="2.60.260.20:FF:000005">
    <property type="entry name" value="Chaperone protein dnaJ 1, mitochondrial"/>
    <property type="match status" value="1"/>
</dbReference>
<feature type="binding site" evidence="9">
    <location>
        <position position="163"/>
    </location>
    <ligand>
        <name>Zn(2+)</name>
        <dbReference type="ChEBI" id="CHEBI:29105"/>
        <label>2</label>
    </ligand>
</feature>
<proteinExistence type="inferred from homology"/>
<dbReference type="InterPro" id="IPR002939">
    <property type="entry name" value="DnaJ_C"/>
</dbReference>
<dbReference type="PROSITE" id="PS00636">
    <property type="entry name" value="DNAJ_1"/>
    <property type="match status" value="1"/>
</dbReference>
<dbReference type="SUPFAM" id="SSF57938">
    <property type="entry name" value="DnaJ/Hsp40 cysteine-rich domain"/>
    <property type="match status" value="1"/>
</dbReference>
<dbReference type="GO" id="GO:0005737">
    <property type="term" value="C:cytoplasm"/>
    <property type="evidence" value="ECO:0007669"/>
    <property type="project" value="UniProtKB-SubCell"/>
</dbReference>
<dbReference type="InterPro" id="IPR036869">
    <property type="entry name" value="J_dom_sf"/>
</dbReference>
<evidence type="ECO:0000259" key="12">
    <source>
        <dbReference type="PROSITE" id="PS51188"/>
    </source>
</evidence>
<dbReference type="GO" id="GO:0008270">
    <property type="term" value="F:zinc ion binding"/>
    <property type="evidence" value="ECO:0007669"/>
    <property type="project" value="UniProtKB-UniRule"/>
</dbReference>
<gene>
    <name evidence="9 13" type="primary">dnaJ</name>
    <name evidence="13" type="ORF">K8I29_06555</name>
</gene>
<dbReference type="FunFam" id="1.10.287.110:FF:000031">
    <property type="entry name" value="Molecular chaperone DnaJ"/>
    <property type="match status" value="1"/>
</dbReference>
<feature type="binding site" evidence="9">
    <location>
        <position position="196"/>
    </location>
    <ligand>
        <name>Zn(2+)</name>
        <dbReference type="ChEBI" id="CHEBI:29105"/>
        <label>1</label>
    </ligand>
</feature>
<dbReference type="GO" id="GO:0051082">
    <property type="term" value="F:unfolded protein binding"/>
    <property type="evidence" value="ECO:0007669"/>
    <property type="project" value="UniProtKB-UniRule"/>
</dbReference>
<dbReference type="PANTHER" id="PTHR43096:SF52">
    <property type="entry name" value="DNAJ HOMOLOG 1, MITOCHONDRIAL-RELATED"/>
    <property type="match status" value="1"/>
</dbReference>
<keyword evidence="7 9" id="KW-0346">Stress response</keyword>
<dbReference type="Pfam" id="PF00226">
    <property type="entry name" value="DnaJ"/>
    <property type="match status" value="1"/>
</dbReference>
<keyword evidence="1 9" id="KW-0963">Cytoplasm</keyword>
<evidence type="ECO:0000256" key="5">
    <source>
        <dbReference type="ARBA" id="ARBA00022771"/>
    </source>
</evidence>
<dbReference type="HAMAP" id="MF_01152">
    <property type="entry name" value="DnaJ"/>
    <property type="match status" value="1"/>
</dbReference>
<evidence type="ECO:0000256" key="3">
    <source>
        <dbReference type="ARBA" id="ARBA00022723"/>
    </source>
</evidence>
<evidence type="ECO:0000313" key="14">
    <source>
        <dbReference type="Proteomes" id="UP000705867"/>
    </source>
</evidence>
<keyword evidence="3 9" id="KW-0479">Metal-binding</keyword>
<comment type="subcellular location">
    <subcellularLocation>
        <location evidence="9">Cytoplasm</location>
    </subcellularLocation>
</comment>
<dbReference type="InterPro" id="IPR012724">
    <property type="entry name" value="DnaJ"/>
</dbReference>
<dbReference type="GO" id="GO:0016491">
    <property type="term" value="F:oxidoreductase activity"/>
    <property type="evidence" value="ECO:0007669"/>
    <property type="project" value="UniProtKB-KW"/>
</dbReference>
<dbReference type="NCBIfam" id="NF008035">
    <property type="entry name" value="PRK10767.1"/>
    <property type="match status" value="1"/>
</dbReference>
<comment type="caution">
    <text evidence="13">The sequence shown here is derived from an EMBL/GenBank/DDBJ whole genome shotgun (WGS) entry which is preliminary data.</text>
</comment>
<feature type="binding site" evidence="9">
    <location>
        <position position="160"/>
    </location>
    <ligand>
        <name>Zn(2+)</name>
        <dbReference type="ChEBI" id="CHEBI:29105"/>
        <label>2</label>
    </ligand>
</feature>
<reference evidence="13" key="2">
    <citation type="submission" date="2021-08" db="EMBL/GenBank/DDBJ databases">
        <authorList>
            <person name="Dalcin Martins P."/>
        </authorList>
    </citation>
    <scope>NUCLEOTIDE SEQUENCE</scope>
    <source>
        <strain evidence="13">MAG_39</strain>
    </source>
</reference>
<comment type="domain">
    <text evidence="9">The J domain is necessary and sufficient to stimulate DnaK ATPase activity. Zinc center 1 plays an important role in the autonomous, DnaK-independent chaperone activity of DnaJ. Zinc center 2 is essential for interaction with DnaK and for DnaJ activity.</text>
</comment>
<name>A0A953J746_9BACT</name>
<evidence type="ECO:0000256" key="4">
    <source>
        <dbReference type="ARBA" id="ARBA00022737"/>
    </source>
</evidence>
<feature type="binding site" evidence="9">
    <location>
        <position position="199"/>
    </location>
    <ligand>
        <name>Zn(2+)</name>
        <dbReference type="ChEBI" id="CHEBI:29105"/>
        <label>1</label>
    </ligand>
</feature>
<comment type="subunit">
    <text evidence="9">Homodimer.</text>
</comment>
<dbReference type="Proteomes" id="UP000705867">
    <property type="component" value="Unassembled WGS sequence"/>
</dbReference>
<comment type="similarity">
    <text evidence="9">Belongs to the DnaJ family.</text>
</comment>
<keyword evidence="4 9" id="KW-0677">Repeat</keyword>
<dbReference type="GO" id="GO:0006260">
    <property type="term" value="P:DNA replication"/>
    <property type="evidence" value="ECO:0007669"/>
    <property type="project" value="UniProtKB-KW"/>
</dbReference>
<dbReference type="SMART" id="SM00271">
    <property type="entry name" value="DnaJ"/>
    <property type="match status" value="1"/>
</dbReference>
<dbReference type="PROSITE" id="PS51188">
    <property type="entry name" value="ZF_CR"/>
    <property type="match status" value="1"/>
</dbReference>
<dbReference type="GO" id="GO:0031072">
    <property type="term" value="F:heat shock protein binding"/>
    <property type="evidence" value="ECO:0007669"/>
    <property type="project" value="InterPro"/>
</dbReference>
<comment type="function">
    <text evidence="9">Participates actively in the response to hyperosmotic and heat shock by preventing the aggregation of stress-denatured proteins and by disaggregating proteins, also in an autonomous, DnaK-independent fashion. Unfolded proteins bind initially to DnaJ; upon interaction with the DnaJ-bound protein, DnaK hydrolyzes its bound ATP, resulting in the formation of a stable complex. GrpE releases ADP from DnaK; ATP binding to DnaK triggers the release of the substrate protein, thus completing the reaction cycle. Several rounds of ATP-dependent interactions between DnaJ, DnaK and GrpE are required for fully efficient folding. Also involved, together with DnaK and GrpE, in the DNA replication of plasmids through activation of initiation proteins.</text>
</comment>
<dbReference type="EMBL" id="JAIOIV010000051">
    <property type="protein sequence ID" value="MBZ0155862.1"/>
    <property type="molecule type" value="Genomic_DNA"/>
</dbReference>
<keyword evidence="8 9" id="KW-0143">Chaperone</keyword>
<feature type="binding site" evidence="9">
    <location>
        <position position="149"/>
    </location>
    <ligand>
        <name>Zn(2+)</name>
        <dbReference type="ChEBI" id="CHEBI:29105"/>
        <label>1</label>
    </ligand>
</feature>
<feature type="repeat" description="CXXCXGXG motif" evidence="9">
    <location>
        <begin position="196"/>
        <end position="203"/>
    </location>
</feature>
<evidence type="ECO:0000256" key="8">
    <source>
        <dbReference type="ARBA" id="ARBA00023186"/>
    </source>
</evidence>
<keyword evidence="2 9" id="KW-0235">DNA replication</keyword>
<dbReference type="Pfam" id="PF01556">
    <property type="entry name" value="DnaJ_C"/>
    <property type="match status" value="1"/>
</dbReference>
<evidence type="ECO:0000256" key="1">
    <source>
        <dbReference type="ARBA" id="ARBA00022490"/>
    </source>
</evidence>
<feature type="binding site" evidence="9">
    <location>
        <position position="182"/>
    </location>
    <ligand>
        <name>Zn(2+)</name>
        <dbReference type="ChEBI" id="CHEBI:29105"/>
        <label>2</label>
    </ligand>
</feature>
<dbReference type="NCBIfam" id="TIGR02349">
    <property type="entry name" value="DnaJ_bact"/>
    <property type="match status" value="1"/>
</dbReference>
<reference evidence="13" key="1">
    <citation type="journal article" date="2021" name="bioRxiv">
        <title>Unraveling nitrogen, sulfur and carbon metabolic pathways and microbial community transcriptional responses to substrate deprivation and toxicity stresses in a bioreactor mimicking anoxic brackish coastal sediment conditions.</title>
        <authorList>
            <person name="Martins P.D."/>
            <person name="Echeveste M.J."/>
            <person name="Arshad A."/>
            <person name="Kurth J."/>
            <person name="Ouboter H."/>
            <person name="Jetten M.S.M."/>
            <person name="Welte C.U."/>
        </authorList>
    </citation>
    <scope>NUCLEOTIDE SEQUENCE</scope>
    <source>
        <strain evidence="13">MAG_39</strain>
    </source>
</reference>
<dbReference type="CDD" id="cd06257">
    <property type="entry name" value="DnaJ"/>
    <property type="match status" value="1"/>
</dbReference>
<accession>A0A953J746</accession>
<feature type="repeat" description="CXXCXGXG motif" evidence="9">
    <location>
        <begin position="182"/>
        <end position="189"/>
    </location>
</feature>
<feature type="binding site" evidence="9">
    <location>
        <position position="185"/>
    </location>
    <ligand>
        <name>Zn(2+)</name>
        <dbReference type="ChEBI" id="CHEBI:29105"/>
        <label>2</label>
    </ligand>
</feature>
<dbReference type="GO" id="GO:0009408">
    <property type="term" value="P:response to heat"/>
    <property type="evidence" value="ECO:0007669"/>
    <property type="project" value="InterPro"/>
</dbReference>
<dbReference type="InterPro" id="IPR036410">
    <property type="entry name" value="HSP_DnaJ_Cys-rich_dom_sf"/>
</dbReference>
<dbReference type="Gene3D" id="1.10.287.110">
    <property type="entry name" value="DnaJ domain"/>
    <property type="match status" value="1"/>
</dbReference>
<dbReference type="PANTHER" id="PTHR43096">
    <property type="entry name" value="DNAJ HOMOLOG 1, MITOCHONDRIAL-RELATED"/>
    <property type="match status" value="1"/>
</dbReference>
<dbReference type="PROSITE" id="PS50076">
    <property type="entry name" value="DNAJ_2"/>
    <property type="match status" value="1"/>
</dbReference>
<keyword evidence="6 9" id="KW-0862">Zinc</keyword>
<dbReference type="Gene3D" id="2.60.260.20">
    <property type="entry name" value="Urease metallochaperone UreE, N-terminal domain"/>
    <property type="match status" value="2"/>
</dbReference>
<organism evidence="13 14">
    <name type="scientific">Candidatus Nitrobium versatile</name>
    <dbReference type="NCBI Taxonomy" id="2884831"/>
    <lineage>
        <taxon>Bacteria</taxon>
        <taxon>Pseudomonadati</taxon>
        <taxon>Nitrospirota</taxon>
        <taxon>Nitrospiria</taxon>
        <taxon>Nitrospirales</taxon>
        <taxon>Nitrospiraceae</taxon>
        <taxon>Candidatus Nitrobium</taxon>
    </lineage>
</organism>
<sequence length="360" mass="39069">MATTTRDYYQVLGVSKDASQDDIKKAYRKLARKYHPDLNPKDKAAEEKFKEVNEAYAVLGDPQKRAEYDRGGTTFEQFGGYENFRDFGGGAGFDFGDIFSDIFGTRHAEEHHYARGEDLVMGIELTLEEAFTGVTKPVTFTRTTTCDACGGSGAETYQTCPRCKGTGHIQSARGFFKVAQTCSECGGTGRKVTSACKRCGGRGKNVFTETMRVKIPAGVDNGSVVKIKGRGNAGIGGGPAGNLNIQISIKPHPLFTRKGDDIYVQLPVTFGEAALGARIEVPTIDGTSLMKLPPGTQGGQRFKLSGKGFVSPKTKGRGDEYVEIKIVVPKDIPERAKEAIHVIESLYKGDPRRGMGRNNE</sequence>
<feature type="binding site" evidence="9">
    <location>
        <position position="146"/>
    </location>
    <ligand>
        <name>Zn(2+)</name>
        <dbReference type="ChEBI" id="CHEBI:29105"/>
        <label>1</label>
    </ligand>
</feature>
<feature type="repeat" description="CXXCXGXG motif" evidence="9">
    <location>
        <begin position="146"/>
        <end position="153"/>
    </location>
</feature>
<dbReference type="SUPFAM" id="SSF46565">
    <property type="entry name" value="Chaperone J-domain"/>
    <property type="match status" value="1"/>
</dbReference>
<evidence type="ECO:0000256" key="9">
    <source>
        <dbReference type="HAMAP-Rule" id="MF_01152"/>
    </source>
</evidence>
<keyword evidence="5 9" id="KW-0863">Zinc-finger</keyword>
<evidence type="ECO:0000256" key="7">
    <source>
        <dbReference type="ARBA" id="ARBA00023016"/>
    </source>
</evidence>
<dbReference type="CDD" id="cd10747">
    <property type="entry name" value="DnaJ_C"/>
    <property type="match status" value="1"/>
</dbReference>
<dbReference type="GO" id="GO:0042026">
    <property type="term" value="P:protein refolding"/>
    <property type="evidence" value="ECO:0007669"/>
    <property type="project" value="TreeGrafter"/>
</dbReference>
<evidence type="ECO:0000256" key="10">
    <source>
        <dbReference type="PROSITE-ProRule" id="PRU00546"/>
    </source>
</evidence>
<dbReference type="AlphaFoldDB" id="A0A953J746"/>
<dbReference type="Pfam" id="PF00684">
    <property type="entry name" value="DnaJ_CXXCXGXG"/>
    <property type="match status" value="1"/>
</dbReference>
<dbReference type="InterPro" id="IPR001305">
    <property type="entry name" value="HSP_DnaJ_Cys-rich_dom"/>
</dbReference>
<evidence type="ECO:0000259" key="11">
    <source>
        <dbReference type="PROSITE" id="PS50076"/>
    </source>
</evidence>
<dbReference type="Gene3D" id="2.10.230.10">
    <property type="entry name" value="Heat shock protein DnaJ, cysteine-rich domain"/>
    <property type="match status" value="1"/>
</dbReference>
<dbReference type="SUPFAM" id="SSF49493">
    <property type="entry name" value="HSP40/DnaJ peptide-binding domain"/>
    <property type="match status" value="2"/>
</dbReference>
<keyword evidence="13" id="KW-0560">Oxidoreductase</keyword>
<protein>
    <recommendedName>
        <fullName evidence="9">Chaperone protein DnaJ</fullName>
    </recommendedName>
</protein>
<dbReference type="GO" id="GO:0005524">
    <property type="term" value="F:ATP binding"/>
    <property type="evidence" value="ECO:0007669"/>
    <property type="project" value="InterPro"/>
</dbReference>
<evidence type="ECO:0000256" key="2">
    <source>
        <dbReference type="ARBA" id="ARBA00022705"/>
    </source>
</evidence>
<feature type="zinc finger region" description="CR-type" evidence="10">
    <location>
        <begin position="133"/>
        <end position="208"/>
    </location>
</feature>
<comment type="cofactor">
    <cofactor evidence="9">
        <name>Zn(2+)</name>
        <dbReference type="ChEBI" id="CHEBI:29105"/>
    </cofactor>
    <text evidence="9">Binds 2 Zn(2+) ions per monomer.</text>
</comment>
<dbReference type="InterPro" id="IPR001623">
    <property type="entry name" value="DnaJ_domain"/>
</dbReference>
<dbReference type="InterPro" id="IPR008971">
    <property type="entry name" value="HSP40/DnaJ_pept-bd"/>
</dbReference>
<dbReference type="PRINTS" id="PR00625">
    <property type="entry name" value="JDOMAIN"/>
</dbReference>
<feature type="domain" description="CR-type" evidence="12">
    <location>
        <begin position="133"/>
        <end position="208"/>
    </location>
</feature>